<reference evidence="1" key="1">
    <citation type="submission" date="2019-06" db="EMBL/GenBank/DDBJ databases">
        <authorList>
            <person name="Zheng W."/>
        </authorList>
    </citation>
    <scope>NUCLEOTIDE SEQUENCE</scope>
    <source>
        <strain evidence="1">QDHG01</strain>
    </source>
</reference>
<sequence length="106" mass="11545">MAVLSQSRPFPSQAGPVSSVRFQPLTATFLANGEGFLKGAVAADRVDAHEICYAIACLINLLDGLMLVHPYKNQCVVPISVLFVASHLYQKLPDCPRRSALVVSFW</sequence>
<protein>
    <submittedName>
        <fullName evidence="1">Uncharacterized protein</fullName>
    </submittedName>
</protein>
<gene>
    <name evidence="1" type="ORF">FGO68_gene11092</name>
</gene>
<evidence type="ECO:0000313" key="1">
    <source>
        <dbReference type="EMBL" id="TNV70966.1"/>
    </source>
</evidence>
<dbReference type="EMBL" id="RRYP01031401">
    <property type="protein sequence ID" value="TNV70966.1"/>
    <property type="molecule type" value="Genomic_DNA"/>
</dbReference>
<keyword evidence="2" id="KW-1185">Reference proteome</keyword>
<comment type="caution">
    <text evidence="1">The sequence shown here is derived from an EMBL/GenBank/DDBJ whole genome shotgun (WGS) entry which is preliminary data.</text>
</comment>
<dbReference type="Proteomes" id="UP000785679">
    <property type="component" value="Unassembled WGS sequence"/>
</dbReference>
<name>A0A8J8N9S7_HALGN</name>
<dbReference type="AlphaFoldDB" id="A0A8J8N9S7"/>
<organism evidence="1 2">
    <name type="scientific">Halteria grandinella</name>
    <dbReference type="NCBI Taxonomy" id="5974"/>
    <lineage>
        <taxon>Eukaryota</taxon>
        <taxon>Sar</taxon>
        <taxon>Alveolata</taxon>
        <taxon>Ciliophora</taxon>
        <taxon>Intramacronucleata</taxon>
        <taxon>Spirotrichea</taxon>
        <taxon>Stichotrichia</taxon>
        <taxon>Sporadotrichida</taxon>
        <taxon>Halteriidae</taxon>
        <taxon>Halteria</taxon>
    </lineage>
</organism>
<proteinExistence type="predicted"/>
<accession>A0A8J8N9S7</accession>
<evidence type="ECO:0000313" key="2">
    <source>
        <dbReference type="Proteomes" id="UP000785679"/>
    </source>
</evidence>